<name>A0ACC1NM36_9HYPO</name>
<keyword evidence="2" id="KW-1185">Reference proteome</keyword>
<reference evidence="1" key="1">
    <citation type="submission" date="2022-08" db="EMBL/GenBank/DDBJ databases">
        <title>Genome Sequence of Lecanicillium fungicola.</title>
        <authorList>
            <person name="Buettner E."/>
        </authorList>
    </citation>
    <scope>NUCLEOTIDE SEQUENCE</scope>
    <source>
        <strain evidence="1">Babe33</strain>
    </source>
</reference>
<evidence type="ECO:0000313" key="1">
    <source>
        <dbReference type="EMBL" id="KAJ2979883.1"/>
    </source>
</evidence>
<evidence type="ECO:0000313" key="2">
    <source>
        <dbReference type="Proteomes" id="UP001143910"/>
    </source>
</evidence>
<proteinExistence type="predicted"/>
<accession>A0ACC1NM36</accession>
<dbReference type="Proteomes" id="UP001143910">
    <property type="component" value="Unassembled WGS sequence"/>
</dbReference>
<gene>
    <name evidence="1" type="ORF">NQ176_g2980</name>
</gene>
<protein>
    <submittedName>
        <fullName evidence="1">Uncharacterized protein</fullName>
    </submittedName>
</protein>
<organism evidence="1 2">
    <name type="scientific">Zarea fungicola</name>
    <dbReference type="NCBI Taxonomy" id="93591"/>
    <lineage>
        <taxon>Eukaryota</taxon>
        <taxon>Fungi</taxon>
        <taxon>Dikarya</taxon>
        <taxon>Ascomycota</taxon>
        <taxon>Pezizomycotina</taxon>
        <taxon>Sordariomycetes</taxon>
        <taxon>Hypocreomycetidae</taxon>
        <taxon>Hypocreales</taxon>
        <taxon>Cordycipitaceae</taxon>
        <taxon>Zarea</taxon>
    </lineage>
</organism>
<sequence>MANIDLVTSVIEAHGGLERYSQLSSITVKFDFTGVLLQLKNQPHHLVVTATVSTKEQKVTYVGLGGAADEEWVFTPKRVYKTKNSQVISSLDNPRDTFAEYKLETPWSDLQFLYFSGYALWQYFNFPYYLAREDVSAHEIAAHSEAGATWRVLEVKFPDANSFASHSQVQKFYFNDSFQLQRHDYAPEIIASSPAVHYSYDPITVNGMTFPSLRRVVAAGVGPDGVYLPVSHGPTPTLINLVFFKVQLNRQDGEEASAEDVWAMTEAPSV</sequence>
<dbReference type="EMBL" id="JANJQO010000244">
    <property type="protein sequence ID" value="KAJ2979883.1"/>
    <property type="molecule type" value="Genomic_DNA"/>
</dbReference>
<comment type="caution">
    <text evidence="1">The sequence shown here is derived from an EMBL/GenBank/DDBJ whole genome shotgun (WGS) entry which is preliminary data.</text>
</comment>